<dbReference type="OrthoDB" id="4588713at2759"/>
<name>G0S128_CHATD</name>
<accession>G0S128</accession>
<feature type="region of interest" description="Disordered" evidence="1">
    <location>
        <begin position="1"/>
        <end position="63"/>
    </location>
</feature>
<proteinExistence type="predicted"/>
<feature type="compositionally biased region" description="Polar residues" evidence="1">
    <location>
        <begin position="309"/>
        <end position="322"/>
    </location>
</feature>
<feature type="compositionally biased region" description="Basic residues" evidence="1">
    <location>
        <begin position="527"/>
        <end position="537"/>
    </location>
</feature>
<dbReference type="STRING" id="759272.G0S128"/>
<feature type="region of interest" description="Disordered" evidence="1">
    <location>
        <begin position="104"/>
        <end position="133"/>
    </location>
</feature>
<evidence type="ECO:0000256" key="1">
    <source>
        <dbReference type="SAM" id="MobiDB-lite"/>
    </source>
</evidence>
<dbReference type="EMBL" id="GL988039">
    <property type="protein sequence ID" value="EGS22738.1"/>
    <property type="molecule type" value="Genomic_DNA"/>
</dbReference>
<organism evidence="3">
    <name type="scientific">Chaetomium thermophilum (strain DSM 1495 / CBS 144.50 / IMI 039719)</name>
    <name type="common">Thermochaetoides thermophila</name>
    <dbReference type="NCBI Taxonomy" id="759272"/>
    <lineage>
        <taxon>Eukaryota</taxon>
        <taxon>Fungi</taxon>
        <taxon>Dikarya</taxon>
        <taxon>Ascomycota</taxon>
        <taxon>Pezizomycotina</taxon>
        <taxon>Sordariomycetes</taxon>
        <taxon>Sordariomycetidae</taxon>
        <taxon>Sordariales</taxon>
        <taxon>Chaetomiaceae</taxon>
        <taxon>Thermochaetoides</taxon>
    </lineage>
</organism>
<sequence>MSGIQLGNRTTLSSDVSSSGQEPRKQPTYTTVGSIYNPDAATPIQPPTRRARTRRNPFSGRDNSLVNFLDLVDSVLATGSASSNNNWPSQSSSSSTAFNYTPLQQNDARAVSPVRDRGNSTSISVDMPIPNLRSGGLPSPTGFNDTLSPEDALAARINVKGLTNLASYPNPMQKAAQKALARARLANLNRSDSSSTSSLGQSDLINDRFLGIQNSTSVATGLPRPLTAGPPGQRPFKSTTLDAASRCLRVDDQMSPLASIFRPRSSLGVLNNPGPSRPVFEDGNGLTGGDRFGSIVNDERQHHAVSYPSADQSTIRSLSLRSPSEMPGAPSNDLRNKIQDTLPPERAKVYFGNSLPPSYNGRYKPIPDDWHSKYPINERNLTQDPITDRMTKVNRIFYSGAESLVKSMDQIVRDRNYRRLENKVGVIGEERERLRGSHMERVGEDGKLLLPHLTVEQANEMESAELVKPLLNMAFATLLGYKTEAQAGSSNRNPSLHSFKVEEEWIDHSEDGHSSFFSIPPEEQARKRVRRKARRGY</sequence>
<feature type="region of interest" description="Disordered" evidence="1">
    <location>
        <begin position="80"/>
        <end position="99"/>
    </location>
</feature>
<feature type="compositionally biased region" description="Low complexity" evidence="1">
    <location>
        <begin position="80"/>
        <end position="95"/>
    </location>
</feature>
<protein>
    <submittedName>
        <fullName evidence="2">Uncharacterized protein</fullName>
    </submittedName>
</protein>
<gene>
    <name evidence="2" type="ORF">CTHT_0012130</name>
</gene>
<evidence type="ECO:0000313" key="3">
    <source>
        <dbReference type="Proteomes" id="UP000008066"/>
    </source>
</evidence>
<feature type="region of interest" description="Disordered" evidence="1">
    <location>
        <begin position="218"/>
        <end position="238"/>
    </location>
</feature>
<dbReference type="KEGG" id="cthr:CTHT_0012130"/>
<dbReference type="eggNOG" id="ENOG502RPKN">
    <property type="taxonomic scope" value="Eukaryota"/>
</dbReference>
<dbReference type="RefSeq" id="XP_006691730.1">
    <property type="nucleotide sequence ID" value="XM_006691667.1"/>
</dbReference>
<dbReference type="Proteomes" id="UP000008066">
    <property type="component" value="Unassembled WGS sequence"/>
</dbReference>
<reference evidence="2 3" key="1">
    <citation type="journal article" date="2011" name="Cell">
        <title>Insight into structure and assembly of the nuclear pore complex by utilizing the genome of a eukaryotic thermophile.</title>
        <authorList>
            <person name="Amlacher S."/>
            <person name="Sarges P."/>
            <person name="Flemming D."/>
            <person name="van Noort V."/>
            <person name="Kunze R."/>
            <person name="Devos D.P."/>
            <person name="Arumugam M."/>
            <person name="Bork P."/>
            <person name="Hurt E."/>
        </authorList>
    </citation>
    <scope>NUCLEOTIDE SEQUENCE [LARGE SCALE GENOMIC DNA]</scope>
    <source>
        <strain evidence="3">DSM 1495 / CBS 144.50 / IMI 039719</strain>
    </source>
</reference>
<evidence type="ECO:0000313" key="2">
    <source>
        <dbReference type="EMBL" id="EGS22738.1"/>
    </source>
</evidence>
<dbReference type="AlphaFoldDB" id="G0S128"/>
<dbReference type="GeneID" id="18255251"/>
<feature type="region of interest" description="Disordered" evidence="1">
    <location>
        <begin position="512"/>
        <end position="537"/>
    </location>
</feature>
<keyword evidence="3" id="KW-1185">Reference proteome</keyword>
<dbReference type="OMA" id="HANVQQF"/>
<dbReference type="HOGENOM" id="CLU_443502_0_0_1"/>
<feature type="region of interest" description="Disordered" evidence="1">
    <location>
        <begin position="308"/>
        <end position="336"/>
    </location>
</feature>
<feature type="compositionally biased region" description="Polar residues" evidence="1">
    <location>
        <begin position="1"/>
        <end position="34"/>
    </location>
</feature>